<dbReference type="AlphaFoldDB" id="A0A6A6ZPP9"/>
<evidence type="ECO:0000259" key="5">
    <source>
        <dbReference type="PROSITE" id="PS50941"/>
    </source>
</evidence>
<gene>
    <name evidence="6" type="ORF">CC86DRAFT_469652</name>
</gene>
<dbReference type="Gene3D" id="3.30.60.10">
    <property type="entry name" value="Endochitinase-like"/>
    <property type="match status" value="1"/>
</dbReference>
<dbReference type="SMART" id="SM00270">
    <property type="entry name" value="ChtBD1"/>
    <property type="match status" value="1"/>
</dbReference>
<dbReference type="PANTHER" id="PTHR47849:SF8">
    <property type="entry name" value="LECTIN"/>
    <property type="match status" value="1"/>
</dbReference>
<protein>
    <recommendedName>
        <fullName evidence="5">Chitin-binding type-1 domain-containing protein</fullName>
    </recommendedName>
</protein>
<keyword evidence="1 3" id="KW-0147">Chitin-binding</keyword>
<keyword evidence="7" id="KW-1185">Reference proteome</keyword>
<dbReference type="SUPFAM" id="SSF57016">
    <property type="entry name" value="Plant lectins/antimicrobial peptides"/>
    <property type="match status" value="1"/>
</dbReference>
<accession>A0A6A6ZPP9</accession>
<dbReference type="OrthoDB" id="5985073at2759"/>
<feature type="disulfide bond" evidence="3">
    <location>
        <begin position="34"/>
        <end position="46"/>
    </location>
</feature>
<dbReference type="InterPro" id="IPR036861">
    <property type="entry name" value="Endochitinase-like_sf"/>
</dbReference>
<feature type="disulfide bond" evidence="3">
    <location>
        <begin position="39"/>
        <end position="53"/>
    </location>
</feature>
<feature type="domain" description="Chitin-binding type-1" evidence="5">
    <location>
        <begin position="22"/>
        <end position="68"/>
    </location>
</feature>
<dbReference type="PROSITE" id="PS50941">
    <property type="entry name" value="CHIT_BIND_I_2"/>
    <property type="match status" value="1"/>
</dbReference>
<dbReference type="EMBL" id="MU006233">
    <property type="protein sequence ID" value="KAF2823091.1"/>
    <property type="molecule type" value="Genomic_DNA"/>
</dbReference>
<evidence type="ECO:0000256" key="1">
    <source>
        <dbReference type="ARBA" id="ARBA00022669"/>
    </source>
</evidence>
<dbReference type="PROSITE" id="PS00026">
    <property type="entry name" value="CHIT_BIND_I_1"/>
    <property type="match status" value="1"/>
</dbReference>
<dbReference type="InterPro" id="IPR018371">
    <property type="entry name" value="Chitin-binding_1_CS"/>
</dbReference>
<sequence>MRHSLLFAVLAVVSTCAAQFDPQQCGPTAGNQKCPQNKCCSAYGWCGNSDAYCRATRGCQSGYGRCVGASSPSASRAAGVVVASPIPASPISNNARCGSTFGGKTCKGSAYGDCCSQYKFLVWQHFRPLQGLSRVSVTLWYLLWYDQQHLIFWHEFANHGPKLFEQCAFVSLPKCIR</sequence>
<evidence type="ECO:0000256" key="3">
    <source>
        <dbReference type="PROSITE-ProRule" id="PRU00261"/>
    </source>
</evidence>
<dbReference type="PANTHER" id="PTHR47849">
    <property type="entry name" value="CHITIN-BINDING LECTIN 1"/>
    <property type="match status" value="1"/>
</dbReference>
<dbReference type="Proteomes" id="UP000799424">
    <property type="component" value="Unassembled WGS sequence"/>
</dbReference>
<keyword evidence="2 3" id="KW-1015">Disulfide bond</keyword>
<feature type="disulfide bond" evidence="3">
    <location>
        <begin position="25"/>
        <end position="40"/>
    </location>
</feature>
<comment type="caution">
    <text evidence="3">Lacks conserved residue(s) required for the propagation of feature annotation.</text>
</comment>
<evidence type="ECO:0000313" key="7">
    <source>
        <dbReference type="Proteomes" id="UP000799424"/>
    </source>
</evidence>
<feature type="chain" id="PRO_5025482629" description="Chitin-binding type-1 domain-containing protein" evidence="4">
    <location>
        <begin position="19"/>
        <end position="177"/>
    </location>
</feature>
<dbReference type="GO" id="GO:0008061">
    <property type="term" value="F:chitin binding"/>
    <property type="evidence" value="ECO:0007669"/>
    <property type="project" value="UniProtKB-UniRule"/>
</dbReference>
<dbReference type="InterPro" id="IPR001002">
    <property type="entry name" value="Chitin-bd_1"/>
</dbReference>
<reference evidence="6" key="1">
    <citation type="journal article" date="2020" name="Stud. Mycol.">
        <title>101 Dothideomycetes genomes: a test case for predicting lifestyles and emergence of pathogens.</title>
        <authorList>
            <person name="Haridas S."/>
            <person name="Albert R."/>
            <person name="Binder M."/>
            <person name="Bloem J."/>
            <person name="Labutti K."/>
            <person name="Salamov A."/>
            <person name="Andreopoulos B."/>
            <person name="Baker S."/>
            <person name="Barry K."/>
            <person name="Bills G."/>
            <person name="Bluhm B."/>
            <person name="Cannon C."/>
            <person name="Castanera R."/>
            <person name="Culley D."/>
            <person name="Daum C."/>
            <person name="Ezra D."/>
            <person name="Gonzalez J."/>
            <person name="Henrissat B."/>
            <person name="Kuo A."/>
            <person name="Liang C."/>
            <person name="Lipzen A."/>
            <person name="Lutzoni F."/>
            <person name="Magnuson J."/>
            <person name="Mondo S."/>
            <person name="Nolan M."/>
            <person name="Ohm R."/>
            <person name="Pangilinan J."/>
            <person name="Park H.-J."/>
            <person name="Ramirez L."/>
            <person name="Alfaro M."/>
            <person name="Sun H."/>
            <person name="Tritt A."/>
            <person name="Yoshinaga Y."/>
            <person name="Zwiers L.-H."/>
            <person name="Turgeon B."/>
            <person name="Goodwin S."/>
            <person name="Spatafora J."/>
            <person name="Crous P."/>
            <person name="Grigoriev I."/>
        </authorList>
    </citation>
    <scope>NUCLEOTIDE SEQUENCE</scope>
    <source>
        <strain evidence="6">CBS 113818</strain>
    </source>
</reference>
<dbReference type="Pfam" id="PF00187">
    <property type="entry name" value="Chitin_bind_1"/>
    <property type="match status" value="1"/>
</dbReference>
<evidence type="ECO:0000313" key="6">
    <source>
        <dbReference type="EMBL" id="KAF2823091.1"/>
    </source>
</evidence>
<dbReference type="CDD" id="cd00035">
    <property type="entry name" value="ChtBD1"/>
    <property type="match status" value="1"/>
</dbReference>
<proteinExistence type="predicted"/>
<feature type="signal peptide" evidence="4">
    <location>
        <begin position="1"/>
        <end position="18"/>
    </location>
</feature>
<organism evidence="6 7">
    <name type="scientific">Ophiobolus disseminans</name>
    <dbReference type="NCBI Taxonomy" id="1469910"/>
    <lineage>
        <taxon>Eukaryota</taxon>
        <taxon>Fungi</taxon>
        <taxon>Dikarya</taxon>
        <taxon>Ascomycota</taxon>
        <taxon>Pezizomycotina</taxon>
        <taxon>Dothideomycetes</taxon>
        <taxon>Pleosporomycetidae</taxon>
        <taxon>Pleosporales</taxon>
        <taxon>Pleosporineae</taxon>
        <taxon>Phaeosphaeriaceae</taxon>
        <taxon>Ophiobolus</taxon>
    </lineage>
</organism>
<name>A0A6A6ZPP9_9PLEO</name>
<keyword evidence="4" id="KW-0732">Signal</keyword>
<evidence type="ECO:0000256" key="4">
    <source>
        <dbReference type="SAM" id="SignalP"/>
    </source>
</evidence>
<evidence type="ECO:0000256" key="2">
    <source>
        <dbReference type="ARBA" id="ARBA00023157"/>
    </source>
</evidence>